<keyword evidence="6" id="KW-0496">Mitochondrion</keyword>
<reference evidence="9 10" key="1">
    <citation type="submission" date="2020-07" db="EMBL/GenBank/DDBJ databases">
        <title>The yeast mating-type switching endonuclease HO is a domesticated member of an unorthodox homing genetic element family.</title>
        <authorList>
            <person name="Coughlan A.Y."/>
            <person name="Lombardi L."/>
            <person name="Braun-Galleani S."/>
            <person name="Martos A.R."/>
            <person name="Galeote V."/>
            <person name="Bigey F."/>
            <person name="Dequin S."/>
            <person name="Byrne K.P."/>
            <person name="Wolfe K.H."/>
        </authorList>
    </citation>
    <scope>NUCLEOTIDE SEQUENCE [LARGE SCALE GENOMIC DNA]</scope>
    <source>
        <strain evidence="9 10">NRRL Y-6702</strain>
    </source>
</reference>
<evidence type="ECO:0000256" key="1">
    <source>
        <dbReference type="ARBA" id="ARBA00004305"/>
    </source>
</evidence>
<comment type="subunit">
    <text evidence="3">Interacts with RIP1.</text>
</comment>
<evidence type="ECO:0000256" key="5">
    <source>
        <dbReference type="ARBA" id="ARBA00022946"/>
    </source>
</evidence>
<dbReference type="AlphaFoldDB" id="A0A7H9B986"/>
<dbReference type="InterPro" id="IPR045298">
    <property type="entry name" value="Complex1_LYR_LYRM7"/>
</dbReference>
<keyword evidence="7" id="KW-0143">Chaperone</keyword>
<dbReference type="InterPro" id="IPR050435">
    <property type="entry name" value="MZM1/LYRM7"/>
</dbReference>
<dbReference type="GO" id="GO:0034551">
    <property type="term" value="P:mitochondrial respiratory chain complex III assembly"/>
    <property type="evidence" value="ECO:0007669"/>
    <property type="project" value="InterPro"/>
</dbReference>
<proteinExistence type="inferred from homology"/>
<dbReference type="Proteomes" id="UP000509704">
    <property type="component" value="Chromosome 8"/>
</dbReference>
<evidence type="ECO:0000256" key="3">
    <source>
        <dbReference type="ARBA" id="ARBA00011589"/>
    </source>
</evidence>
<evidence type="ECO:0000256" key="2">
    <source>
        <dbReference type="ARBA" id="ARBA00009949"/>
    </source>
</evidence>
<dbReference type="OrthoDB" id="529194at2759"/>
<dbReference type="GO" id="GO:0044183">
    <property type="term" value="F:protein folding chaperone"/>
    <property type="evidence" value="ECO:0007669"/>
    <property type="project" value="TreeGrafter"/>
</dbReference>
<sequence length="118" mass="13033">MSSERVLVAFRHGLRATRVAFAGDTRMLLAARAQMRQGIINPPNPDLSIDDQIKHLEEVSRFLRQNLVQGKKVDSGEKYHLNIHKETELGDNESLKKTKKTLASQGGGCCGGGEGLYK</sequence>
<organism evidence="9 10">
    <name type="scientific">Zygotorulaspora mrakii</name>
    <name type="common">Zygosaccharomyces mrakii</name>
    <dbReference type="NCBI Taxonomy" id="42260"/>
    <lineage>
        <taxon>Eukaryota</taxon>
        <taxon>Fungi</taxon>
        <taxon>Dikarya</taxon>
        <taxon>Ascomycota</taxon>
        <taxon>Saccharomycotina</taxon>
        <taxon>Saccharomycetes</taxon>
        <taxon>Saccharomycetales</taxon>
        <taxon>Saccharomycetaceae</taxon>
        <taxon>Zygotorulaspora</taxon>
    </lineage>
</organism>
<keyword evidence="5" id="KW-0809">Transit peptide</keyword>
<dbReference type="GO" id="GO:0005759">
    <property type="term" value="C:mitochondrial matrix"/>
    <property type="evidence" value="ECO:0007669"/>
    <property type="project" value="UniProtKB-SubCell"/>
</dbReference>
<evidence type="ECO:0000256" key="6">
    <source>
        <dbReference type="ARBA" id="ARBA00023128"/>
    </source>
</evidence>
<gene>
    <name evidence="9" type="ORF">HG535_0H03370</name>
</gene>
<dbReference type="GeneID" id="59238813"/>
<keyword evidence="10" id="KW-1185">Reference proteome</keyword>
<accession>A0A7H9B986</accession>
<dbReference type="KEGG" id="zmk:HG535_0H03370"/>
<evidence type="ECO:0000256" key="8">
    <source>
        <dbReference type="ARBA" id="ARBA00025268"/>
    </source>
</evidence>
<evidence type="ECO:0000256" key="7">
    <source>
        <dbReference type="ARBA" id="ARBA00023186"/>
    </source>
</evidence>
<evidence type="ECO:0000313" key="10">
    <source>
        <dbReference type="Proteomes" id="UP000509704"/>
    </source>
</evidence>
<evidence type="ECO:0000313" key="9">
    <source>
        <dbReference type="EMBL" id="QLG75010.1"/>
    </source>
</evidence>
<dbReference type="PANTHER" id="PTHR46749">
    <property type="entry name" value="COMPLEX III ASSEMBLY FACTOR LYRM7"/>
    <property type="match status" value="1"/>
</dbReference>
<comment type="similarity">
    <text evidence="2">Belongs to the complex I LYR family. MZM1 subfamily.</text>
</comment>
<name>A0A7H9B986_ZYGMR</name>
<dbReference type="EMBL" id="CP058611">
    <property type="protein sequence ID" value="QLG75010.1"/>
    <property type="molecule type" value="Genomic_DNA"/>
</dbReference>
<dbReference type="PANTHER" id="PTHR46749:SF1">
    <property type="entry name" value="COMPLEX III ASSEMBLY FACTOR LYRM7"/>
    <property type="match status" value="1"/>
</dbReference>
<dbReference type="RefSeq" id="XP_037146735.1">
    <property type="nucleotide sequence ID" value="XM_037290840.1"/>
</dbReference>
<comment type="function">
    <text evidence="8">Assembly factor required for Rieske Fe-S protein RIP1 incorporation into the cytochrome b-c1 (CIII) complex. Functions as a chaperone, binding to this subunit within the mitochondrial matrix and stabilizing it prior to its translocation and insertion into the late CIII dimeric intermediate within the mitochondrial inner membrane. Modulates the mitochondrial matrix zinc pool.</text>
</comment>
<protein>
    <recommendedName>
        <fullName evidence="4">Mitochondrial zinc maintenance protein 1, mitochondrial</fullName>
    </recommendedName>
</protein>
<evidence type="ECO:0000256" key="4">
    <source>
        <dbReference type="ARBA" id="ARBA00015108"/>
    </source>
</evidence>
<comment type="subcellular location">
    <subcellularLocation>
        <location evidence="1">Mitochondrion matrix</location>
    </subcellularLocation>
</comment>
<dbReference type="CDD" id="cd20267">
    <property type="entry name" value="Complex1_LYR_LYRM7"/>
    <property type="match status" value="1"/>
</dbReference>